<dbReference type="EMBL" id="CP150845">
    <property type="protein sequence ID" value="WYZ20899.1"/>
    <property type="molecule type" value="Genomic_DNA"/>
</dbReference>
<accession>A0ABZ2UMP6</accession>
<proteinExistence type="predicted"/>
<dbReference type="Proteomes" id="UP001623852">
    <property type="component" value="Chromosome"/>
</dbReference>
<keyword evidence="2" id="KW-1185">Reference proteome</keyword>
<sequence length="42" mass="4762">MIKFTSNLSNAVINSFWDEVEVGDSIVKVKGQPNIYLYKIIS</sequence>
<evidence type="ECO:0000313" key="1">
    <source>
        <dbReference type="EMBL" id="WYZ20899.1"/>
    </source>
</evidence>
<protein>
    <submittedName>
        <fullName evidence="1">Uncharacterized protein</fullName>
    </submittedName>
</protein>
<evidence type="ECO:0000313" key="2">
    <source>
        <dbReference type="Proteomes" id="UP001623852"/>
    </source>
</evidence>
<gene>
    <name evidence="1" type="ORF">AABD74_05410</name>
</gene>
<reference evidence="1 2" key="1">
    <citation type="submission" date="2024-03" db="EMBL/GenBank/DDBJ databases">
        <title>Flavobacterium soyae.</title>
        <authorList>
            <person name="Zheng W."/>
        </authorList>
    </citation>
    <scope>NUCLEOTIDE SEQUENCE [LARGE SCALE GENOMIC DNA]</scope>
    <source>
        <strain evidence="1 2">55</strain>
    </source>
</reference>
<dbReference type="RefSeq" id="WP_406844900.1">
    <property type="nucleotide sequence ID" value="NZ_CP150845.1"/>
</dbReference>
<name>A0ABZ2UMP6_9FLAO</name>
<organism evidence="1 2">
    <name type="scientific">Flavobacterium soyae</name>
    <dbReference type="NCBI Taxonomy" id="2903098"/>
    <lineage>
        <taxon>Bacteria</taxon>
        <taxon>Pseudomonadati</taxon>
        <taxon>Bacteroidota</taxon>
        <taxon>Flavobacteriia</taxon>
        <taxon>Flavobacteriales</taxon>
        <taxon>Flavobacteriaceae</taxon>
        <taxon>Flavobacterium</taxon>
    </lineage>
</organism>